<dbReference type="OrthoDB" id="9780518at2"/>
<evidence type="ECO:0000256" key="2">
    <source>
        <dbReference type="ARBA" id="ARBA00023033"/>
    </source>
</evidence>
<gene>
    <name evidence="4" type="ORF">FHP25_17150</name>
</gene>
<dbReference type="GO" id="GO:0004497">
    <property type="term" value="F:monooxygenase activity"/>
    <property type="evidence" value="ECO:0007669"/>
    <property type="project" value="UniProtKB-KW"/>
</dbReference>
<protein>
    <submittedName>
        <fullName evidence="4">LLM class flavin-dependent oxidoreductase</fullName>
    </submittedName>
</protein>
<dbReference type="Gene3D" id="3.20.20.30">
    <property type="entry name" value="Luciferase-like domain"/>
    <property type="match status" value="1"/>
</dbReference>
<dbReference type="RefSeq" id="WP_147848168.1">
    <property type="nucleotide sequence ID" value="NZ_VDUZ01000018.1"/>
</dbReference>
<evidence type="ECO:0000256" key="1">
    <source>
        <dbReference type="ARBA" id="ARBA00023002"/>
    </source>
</evidence>
<dbReference type="InterPro" id="IPR011251">
    <property type="entry name" value="Luciferase-like_dom"/>
</dbReference>
<dbReference type="InterPro" id="IPR036661">
    <property type="entry name" value="Luciferase-like_sf"/>
</dbReference>
<dbReference type="InterPro" id="IPR050766">
    <property type="entry name" value="Bact_Lucif_Oxidored"/>
</dbReference>
<dbReference type="AlphaFoldDB" id="A0A5C8PKR4"/>
<sequence>MEIGMFHEFQCPHGYSEARAFAESFEQVDAAERWGLDCMWLAELHIAPTRSVLSAPLAIASAIAARTTRMKIGIAVQVLPLCHPLRIAEEAATVDHVSHGRLIFGVGRSGFPRTYMAYGVPYAESQARFAETLEIIRRAWTLPSFSYSGTFHSFSDVHLVPKPYQKPHPPIRVAATSPDTYAMVGALGFPIFVAVRLGVLSELVPLIAEYHAAWRAAGHPGKGEVYLRVPVYVAPTEAQARDEPRASIMQFYQEMAAIIAQSATQAGTRAIENRAGRAAHLKSVSYEEAMREKVIVGTPDQVAARLQALRAELGLDGILAEMNCGALIPHAQVLRSLELLCKEVMPQVKG</sequence>
<dbReference type="GO" id="GO:0005829">
    <property type="term" value="C:cytosol"/>
    <property type="evidence" value="ECO:0007669"/>
    <property type="project" value="TreeGrafter"/>
</dbReference>
<reference evidence="4 5" key="1">
    <citation type="submission" date="2019-06" db="EMBL/GenBank/DDBJ databases">
        <title>New taxonomy in bacterial strain CC-CFT640, isolated from vineyard.</title>
        <authorList>
            <person name="Lin S.-Y."/>
            <person name="Tsai C.-F."/>
            <person name="Young C.-C."/>
        </authorList>
    </citation>
    <scope>NUCLEOTIDE SEQUENCE [LARGE SCALE GENOMIC DNA]</scope>
    <source>
        <strain evidence="4 5">CC-CFT640</strain>
    </source>
</reference>
<dbReference type="PANTHER" id="PTHR30137:SF8">
    <property type="entry name" value="BLR5498 PROTEIN"/>
    <property type="match status" value="1"/>
</dbReference>
<evidence type="ECO:0000259" key="3">
    <source>
        <dbReference type="Pfam" id="PF00296"/>
    </source>
</evidence>
<feature type="domain" description="Luciferase-like" evidence="3">
    <location>
        <begin position="1"/>
        <end position="316"/>
    </location>
</feature>
<keyword evidence="1" id="KW-0560">Oxidoreductase</keyword>
<dbReference type="GO" id="GO:0016705">
    <property type="term" value="F:oxidoreductase activity, acting on paired donors, with incorporation or reduction of molecular oxygen"/>
    <property type="evidence" value="ECO:0007669"/>
    <property type="project" value="InterPro"/>
</dbReference>
<dbReference type="PANTHER" id="PTHR30137">
    <property type="entry name" value="LUCIFERASE-LIKE MONOOXYGENASE"/>
    <property type="match status" value="1"/>
</dbReference>
<evidence type="ECO:0000313" key="4">
    <source>
        <dbReference type="EMBL" id="TXL74488.1"/>
    </source>
</evidence>
<dbReference type="EMBL" id="VDUZ01000018">
    <property type="protein sequence ID" value="TXL74488.1"/>
    <property type="molecule type" value="Genomic_DNA"/>
</dbReference>
<keyword evidence="5" id="KW-1185">Reference proteome</keyword>
<dbReference type="SUPFAM" id="SSF51679">
    <property type="entry name" value="Bacterial luciferase-like"/>
    <property type="match status" value="1"/>
</dbReference>
<comment type="caution">
    <text evidence="4">The sequence shown here is derived from an EMBL/GenBank/DDBJ whole genome shotgun (WGS) entry which is preliminary data.</text>
</comment>
<evidence type="ECO:0000313" key="5">
    <source>
        <dbReference type="Proteomes" id="UP000321638"/>
    </source>
</evidence>
<proteinExistence type="predicted"/>
<keyword evidence="2" id="KW-0503">Monooxygenase</keyword>
<dbReference type="Proteomes" id="UP000321638">
    <property type="component" value="Unassembled WGS sequence"/>
</dbReference>
<dbReference type="Pfam" id="PF00296">
    <property type="entry name" value="Bac_luciferase"/>
    <property type="match status" value="1"/>
</dbReference>
<accession>A0A5C8PKR4</accession>
<name>A0A5C8PKR4_9HYPH</name>
<organism evidence="4 5">
    <name type="scientific">Vineibacter terrae</name>
    <dbReference type="NCBI Taxonomy" id="2586908"/>
    <lineage>
        <taxon>Bacteria</taxon>
        <taxon>Pseudomonadati</taxon>
        <taxon>Pseudomonadota</taxon>
        <taxon>Alphaproteobacteria</taxon>
        <taxon>Hyphomicrobiales</taxon>
        <taxon>Vineibacter</taxon>
    </lineage>
</organism>